<keyword evidence="2" id="KW-1185">Reference proteome</keyword>
<protein>
    <submittedName>
        <fullName evidence="1">Uncharacterized protein</fullName>
    </submittedName>
</protein>
<dbReference type="Gene3D" id="2.160.10.10">
    <property type="entry name" value="Hexapeptide repeat proteins"/>
    <property type="match status" value="1"/>
</dbReference>
<proteinExistence type="predicted"/>
<accession>A0A918RKD9</accession>
<gene>
    <name evidence="1" type="ORF">GCM10008090_05610</name>
</gene>
<comment type="caution">
    <text evidence="1">The sequence shown here is derived from an EMBL/GenBank/DDBJ whole genome shotgun (WGS) entry which is preliminary data.</text>
</comment>
<name>A0A918RKD9_9GAMM</name>
<dbReference type="AlphaFoldDB" id="A0A918RKD9"/>
<dbReference type="InterPro" id="IPR029044">
    <property type="entry name" value="Nucleotide-diphossugar_trans"/>
</dbReference>
<dbReference type="Gene3D" id="3.90.550.10">
    <property type="entry name" value="Spore Coat Polysaccharide Biosynthesis Protein SpsA, Chain A"/>
    <property type="match status" value="1"/>
</dbReference>
<dbReference type="EMBL" id="BMXA01000001">
    <property type="protein sequence ID" value="GGZ99835.1"/>
    <property type="molecule type" value="Genomic_DNA"/>
</dbReference>
<reference evidence="1" key="2">
    <citation type="submission" date="2020-09" db="EMBL/GenBank/DDBJ databases">
        <authorList>
            <person name="Sun Q."/>
            <person name="Kim S."/>
        </authorList>
    </citation>
    <scope>NUCLEOTIDE SEQUENCE</scope>
    <source>
        <strain evidence="1">KCTC 12711</strain>
    </source>
</reference>
<reference evidence="1" key="1">
    <citation type="journal article" date="2014" name="Int. J. Syst. Evol. Microbiol.">
        <title>Complete genome sequence of Corynebacterium casei LMG S-19264T (=DSM 44701T), isolated from a smear-ripened cheese.</title>
        <authorList>
            <consortium name="US DOE Joint Genome Institute (JGI-PGF)"/>
            <person name="Walter F."/>
            <person name="Albersmeier A."/>
            <person name="Kalinowski J."/>
            <person name="Ruckert C."/>
        </authorList>
    </citation>
    <scope>NUCLEOTIDE SEQUENCE</scope>
    <source>
        <strain evidence="1">KCTC 12711</strain>
    </source>
</reference>
<evidence type="ECO:0000313" key="2">
    <source>
        <dbReference type="Proteomes" id="UP000614811"/>
    </source>
</evidence>
<sequence length="299" mass="32990">MLNLMNVTSTQNEACEYGAPTAIVLADKLPGQEIVEVFGEIEAASLVVAGKSVVEHVLQELQELKFQQCIVLAGNNAEQVLKRVGNDGRWGMTVNVMQYACSTEQVLREFKSVGGEHGLLVIEADKLRGFCVAEFLRLAHMNEHTLLQAQSAGHRPGLTLLKPSKADFVINSMPIELPGVKVNLLHTARDFHQANFDLMAGKFHGLEPSVLVNRQVGRRQHWSSHVSRGVAGNWSDVMIEKHCQVGREVRLNSVILNRDVYVEDHACLDHTIVMPNSMVSAEQVLTDSIIHAGTVFQLS</sequence>
<evidence type="ECO:0000313" key="1">
    <source>
        <dbReference type="EMBL" id="GGZ99835.1"/>
    </source>
</evidence>
<dbReference type="SUPFAM" id="SSF53448">
    <property type="entry name" value="Nucleotide-diphospho-sugar transferases"/>
    <property type="match status" value="1"/>
</dbReference>
<organism evidence="1 2">
    <name type="scientific">Arenicella chitinivorans</name>
    <dbReference type="NCBI Taxonomy" id="1329800"/>
    <lineage>
        <taxon>Bacteria</taxon>
        <taxon>Pseudomonadati</taxon>
        <taxon>Pseudomonadota</taxon>
        <taxon>Gammaproteobacteria</taxon>
        <taxon>Arenicellales</taxon>
        <taxon>Arenicellaceae</taxon>
        <taxon>Arenicella</taxon>
    </lineage>
</organism>
<dbReference type="RefSeq" id="WP_189398476.1">
    <property type="nucleotide sequence ID" value="NZ_BMXA01000001.1"/>
</dbReference>
<dbReference type="Proteomes" id="UP000614811">
    <property type="component" value="Unassembled WGS sequence"/>
</dbReference>